<dbReference type="PANTHER" id="PTHR32071:SF122">
    <property type="entry name" value="SIGMA FACTOR"/>
    <property type="match status" value="1"/>
</dbReference>
<dbReference type="PROSITE" id="PS00688">
    <property type="entry name" value="SIGMA54_INTERACT_3"/>
    <property type="match status" value="1"/>
</dbReference>
<evidence type="ECO:0000256" key="4">
    <source>
        <dbReference type="ARBA" id="ARBA00023163"/>
    </source>
</evidence>
<dbReference type="InterPro" id="IPR009057">
    <property type="entry name" value="Homeodomain-like_sf"/>
</dbReference>
<dbReference type="EMBL" id="LECT01000023">
    <property type="protein sequence ID" value="KLU05047.1"/>
    <property type="molecule type" value="Genomic_DNA"/>
</dbReference>
<dbReference type="Pfam" id="PF25601">
    <property type="entry name" value="AAA_lid_14"/>
    <property type="match status" value="1"/>
</dbReference>
<feature type="modified residue" description="4-aspartylphosphate" evidence="5">
    <location>
        <position position="57"/>
    </location>
</feature>
<dbReference type="SMART" id="SM00448">
    <property type="entry name" value="REC"/>
    <property type="match status" value="1"/>
</dbReference>
<feature type="domain" description="Sigma-54 factor interaction" evidence="7">
    <location>
        <begin position="158"/>
        <end position="386"/>
    </location>
</feature>
<dbReference type="PANTHER" id="PTHR32071">
    <property type="entry name" value="TRANSCRIPTIONAL REGULATORY PROTEIN"/>
    <property type="match status" value="1"/>
</dbReference>
<keyword evidence="2" id="KW-0067">ATP-binding</keyword>
<dbReference type="Gene3D" id="1.10.8.60">
    <property type="match status" value="1"/>
</dbReference>
<feature type="region of interest" description="Disordered" evidence="6">
    <location>
        <begin position="133"/>
        <end position="160"/>
    </location>
</feature>
<keyword evidence="3" id="KW-0805">Transcription regulation</keyword>
<keyword evidence="1" id="KW-0547">Nucleotide-binding</keyword>
<evidence type="ECO:0000256" key="5">
    <source>
        <dbReference type="PROSITE-ProRule" id="PRU00169"/>
    </source>
</evidence>
<keyword evidence="5" id="KW-0597">Phosphoprotein</keyword>
<dbReference type="InterPro" id="IPR002078">
    <property type="entry name" value="Sigma_54_int"/>
</dbReference>
<evidence type="ECO:0000256" key="2">
    <source>
        <dbReference type="ARBA" id="ARBA00022840"/>
    </source>
</evidence>
<dbReference type="PROSITE" id="PS00675">
    <property type="entry name" value="SIGMA54_INTERACT_1"/>
    <property type="match status" value="1"/>
</dbReference>
<dbReference type="CDD" id="cd00156">
    <property type="entry name" value="REC"/>
    <property type="match status" value="1"/>
</dbReference>
<dbReference type="SUPFAM" id="SSF52540">
    <property type="entry name" value="P-loop containing nucleoside triphosphate hydrolases"/>
    <property type="match status" value="1"/>
</dbReference>
<dbReference type="PATRIC" id="fig|595434.4.peg.2678"/>
<evidence type="ECO:0000259" key="8">
    <source>
        <dbReference type="PROSITE" id="PS50110"/>
    </source>
</evidence>
<dbReference type="GO" id="GO:0005524">
    <property type="term" value="F:ATP binding"/>
    <property type="evidence" value="ECO:0007669"/>
    <property type="project" value="UniProtKB-KW"/>
</dbReference>
<dbReference type="OrthoDB" id="9807827at2"/>
<dbReference type="Gene3D" id="3.40.50.300">
    <property type="entry name" value="P-loop containing nucleotide triphosphate hydrolases"/>
    <property type="match status" value="1"/>
</dbReference>
<evidence type="ECO:0000313" key="9">
    <source>
        <dbReference type="EMBL" id="KLU05047.1"/>
    </source>
</evidence>
<dbReference type="SUPFAM" id="SSF46689">
    <property type="entry name" value="Homeodomain-like"/>
    <property type="match status" value="1"/>
</dbReference>
<dbReference type="Gene3D" id="3.40.50.2300">
    <property type="match status" value="1"/>
</dbReference>
<dbReference type="Pfam" id="PF00072">
    <property type="entry name" value="Response_reg"/>
    <property type="match status" value="1"/>
</dbReference>
<keyword evidence="4" id="KW-0804">Transcription</keyword>
<dbReference type="InterPro" id="IPR011006">
    <property type="entry name" value="CheY-like_superfamily"/>
</dbReference>
<dbReference type="GO" id="GO:0000160">
    <property type="term" value="P:phosphorelay signal transduction system"/>
    <property type="evidence" value="ECO:0007669"/>
    <property type="project" value="InterPro"/>
</dbReference>
<organism evidence="9 10">
    <name type="scientific">Rhodopirellula islandica</name>
    <dbReference type="NCBI Taxonomy" id="595434"/>
    <lineage>
        <taxon>Bacteria</taxon>
        <taxon>Pseudomonadati</taxon>
        <taxon>Planctomycetota</taxon>
        <taxon>Planctomycetia</taxon>
        <taxon>Pirellulales</taxon>
        <taxon>Pirellulaceae</taxon>
        <taxon>Rhodopirellula</taxon>
    </lineage>
</organism>
<evidence type="ECO:0000313" key="10">
    <source>
        <dbReference type="Proteomes" id="UP000036367"/>
    </source>
</evidence>
<keyword evidence="10" id="KW-1185">Reference proteome</keyword>
<dbReference type="AlphaFoldDB" id="A0A0J1BEN3"/>
<evidence type="ECO:0000259" key="7">
    <source>
        <dbReference type="PROSITE" id="PS50045"/>
    </source>
</evidence>
<dbReference type="GO" id="GO:0006355">
    <property type="term" value="P:regulation of DNA-templated transcription"/>
    <property type="evidence" value="ECO:0007669"/>
    <property type="project" value="InterPro"/>
</dbReference>
<gene>
    <name evidence="9" type="ORF">RISK_002809</name>
</gene>
<dbReference type="InterPro" id="IPR027417">
    <property type="entry name" value="P-loop_NTPase"/>
</dbReference>
<comment type="caution">
    <text evidence="9">The sequence shown here is derived from an EMBL/GenBank/DDBJ whole genome shotgun (WGS) entry which is preliminary data.</text>
</comment>
<protein>
    <submittedName>
        <fullName evidence="9">Chemotaxis protein CheY</fullName>
    </submittedName>
</protein>
<dbReference type="InterPro" id="IPR025662">
    <property type="entry name" value="Sigma_54_int_dom_ATP-bd_1"/>
</dbReference>
<evidence type="ECO:0000256" key="1">
    <source>
        <dbReference type="ARBA" id="ARBA00022741"/>
    </source>
</evidence>
<dbReference type="SMART" id="SM00382">
    <property type="entry name" value="AAA"/>
    <property type="match status" value="1"/>
</dbReference>
<accession>A0A0J1BEN3</accession>
<reference evidence="9" key="1">
    <citation type="submission" date="2015-05" db="EMBL/GenBank/DDBJ databases">
        <title>Permanent draft genome of Rhodopirellula islandicus K833.</title>
        <authorList>
            <person name="Kizina J."/>
            <person name="Richter M."/>
            <person name="Glockner F.O."/>
            <person name="Harder J."/>
        </authorList>
    </citation>
    <scope>NUCLEOTIDE SEQUENCE [LARGE SCALE GENOMIC DNA]</scope>
    <source>
        <strain evidence="9">K833</strain>
    </source>
</reference>
<dbReference type="SUPFAM" id="SSF52172">
    <property type="entry name" value="CheY-like"/>
    <property type="match status" value="1"/>
</dbReference>
<dbReference type="InterPro" id="IPR001789">
    <property type="entry name" value="Sig_transdc_resp-reg_receiver"/>
</dbReference>
<dbReference type="Proteomes" id="UP000036367">
    <property type="component" value="Unassembled WGS sequence"/>
</dbReference>
<dbReference type="InterPro" id="IPR058031">
    <property type="entry name" value="AAA_lid_NorR"/>
</dbReference>
<dbReference type="InterPro" id="IPR025944">
    <property type="entry name" value="Sigma_54_int_dom_CS"/>
</dbReference>
<evidence type="ECO:0000256" key="3">
    <source>
        <dbReference type="ARBA" id="ARBA00023015"/>
    </source>
</evidence>
<dbReference type="STRING" id="595434.RISK_002809"/>
<feature type="domain" description="Response regulatory" evidence="8">
    <location>
        <begin position="8"/>
        <end position="122"/>
    </location>
</feature>
<dbReference type="PROSITE" id="PS50045">
    <property type="entry name" value="SIGMA54_INTERACT_4"/>
    <property type="match status" value="1"/>
</dbReference>
<dbReference type="CDD" id="cd00009">
    <property type="entry name" value="AAA"/>
    <property type="match status" value="1"/>
</dbReference>
<dbReference type="InterPro" id="IPR003593">
    <property type="entry name" value="AAA+_ATPase"/>
</dbReference>
<dbReference type="Gene3D" id="1.10.10.60">
    <property type="entry name" value="Homeodomain-like"/>
    <property type="match status" value="1"/>
</dbReference>
<dbReference type="Pfam" id="PF00158">
    <property type="entry name" value="Sigma54_activat"/>
    <property type="match status" value="1"/>
</dbReference>
<evidence type="ECO:0000256" key="6">
    <source>
        <dbReference type="SAM" id="MobiDB-lite"/>
    </source>
</evidence>
<sequence>MNVEPTQRILIADDEPLYRETTAEFLREEGYVCVCVEDASDAISVLNEHDFDLILSDLNMPGNLKLELLKEGRTKHKHVPMIVVTGAPSLPSAIESVRLGVTDYLLKPVKLEELLTAVQRSLSRAGQSKAIAPSVSAPTVKRAANPKPASTTTPTHGIIGGSPQMREVLEIVERVAPSDTNVLITGESGTGKEVIANAIHNQSHRREKAMQVIDCTSIPESLFESALFGHIKGSFTGAVQDQAGLLRACDGGTAFIDELGELPLSSQAKLLRVIQEQTFTPVGDSQSIQVDTRFVCATNRDLQEEVKAERFRHDLYYRLAVVHIELPPLRERGEDVILLAEAFLKKHWPTGQFEHSFAKETLDCFRRYQWPGNIRELRNVLERSVALATGPVIEPSDLPLPVREAINDPLPGIQDLTEVSRDEALDTADRTYLIKILDKHHGVIASAARQAGLSRQGMNKLLKRHHIDANDYRR</sequence>
<name>A0A0J1BEN3_RHOIS</name>
<dbReference type="PROSITE" id="PS50110">
    <property type="entry name" value="RESPONSE_REGULATORY"/>
    <property type="match status" value="1"/>
</dbReference>
<dbReference type="FunFam" id="3.40.50.300:FF:000006">
    <property type="entry name" value="DNA-binding transcriptional regulator NtrC"/>
    <property type="match status" value="1"/>
</dbReference>
<proteinExistence type="predicted"/>
<dbReference type="RefSeq" id="WP_047814427.1">
    <property type="nucleotide sequence ID" value="NZ_LECT01000023.1"/>
</dbReference>